<reference evidence="7 8" key="1">
    <citation type="submission" date="2016-12" db="EMBL/GenBank/DDBJ databases">
        <authorList>
            <person name="Song W.-J."/>
            <person name="Kurnit D.M."/>
        </authorList>
    </citation>
    <scope>NUCLEOTIDE SEQUENCE [LARGE SCALE GENOMIC DNA]</scope>
    <source>
        <strain evidence="7 8">CECT 9026</strain>
    </source>
</reference>
<keyword evidence="2 4" id="KW-0732">Signal</keyword>
<evidence type="ECO:0000313" key="6">
    <source>
        <dbReference type="EMBL" id="QMV13421.1"/>
    </source>
</evidence>
<evidence type="ECO:0000256" key="1">
    <source>
        <dbReference type="ARBA" id="ARBA00004571"/>
    </source>
</evidence>
<accession>A0A1N6M4J8</accession>
<feature type="signal peptide" evidence="4">
    <location>
        <begin position="1"/>
        <end position="19"/>
    </location>
</feature>
<dbReference type="EMBL" id="CP046268">
    <property type="protein sequence ID" value="QMV13421.1"/>
    <property type="molecule type" value="Genomic_DNA"/>
</dbReference>
<protein>
    <submittedName>
        <fullName evidence="6">37 kDa outer membrane protein</fullName>
    </submittedName>
    <submittedName>
        <fullName evidence="7">Porin-like protein H</fullName>
    </submittedName>
</protein>
<dbReference type="Proteomes" id="UP000184774">
    <property type="component" value="Unassembled WGS sequence"/>
</dbReference>
<feature type="chain" id="PRO_5044562979" evidence="4">
    <location>
        <begin position="20"/>
        <end position="320"/>
    </location>
</feature>
<dbReference type="InterPro" id="IPR033900">
    <property type="entry name" value="Gram_neg_porin_domain"/>
</dbReference>
<reference evidence="6 9" key="3">
    <citation type="journal article" date="2020" name="J. Nat. Prod.">
        <title>Genomics-Metabolomics Profiling Disclosed Marine Vibrio spartinae 3.6 as a Producer of a New Branched Side Chain Prodigiosin.</title>
        <authorList>
            <person name="Vitale G.A."/>
            <person name="Sciarretta M."/>
            <person name="Palma Esposito F."/>
            <person name="January G.G."/>
            <person name="Giaccio M."/>
            <person name="Bunk B."/>
            <person name="Sproer C."/>
            <person name="Bajerski F."/>
            <person name="Power D."/>
            <person name="Festa C."/>
            <person name="Monti M.C."/>
            <person name="D'Auria M.V."/>
            <person name="de Pascale D."/>
        </authorList>
    </citation>
    <scope>NUCLEOTIDE SEQUENCE [LARGE SCALE GENOMIC DNA]</scope>
    <source>
        <strain evidence="6 9">3.6</strain>
    </source>
</reference>
<reference evidence="6" key="2">
    <citation type="submission" date="2019-11" db="EMBL/GenBank/DDBJ databases">
        <authorList>
            <person name="January G."/>
            <person name="Bunk B."/>
        </authorList>
    </citation>
    <scope>NUCLEOTIDE SEQUENCE</scope>
    <source>
        <strain evidence="6">3.6</strain>
    </source>
</reference>
<dbReference type="OrthoDB" id="6213950at2"/>
<feature type="domain" description="Porin" evidence="5">
    <location>
        <begin position="7"/>
        <end position="307"/>
    </location>
</feature>
<dbReference type="Proteomes" id="UP000515264">
    <property type="component" value="Chromosome 1"/>
</dbReference>
<evidence type="ECO:0000313" key="9">
    <source>
        <dbReference type="Proteomes" id="UP000515264"/>
    </source>
</evidence>
<keyword evidence="9" id="KW-1185">Reference proteome</keyword>
<organism evidence="7 8">
    <name type="scientific">Vibrio spartinae</name>
    <dbReference type="NCBI Taxonomy" id="1918945"/>
    <lineage>
        <taxon>Bacteria</taxon>
        <taxon>Pseudomonadati</taxon>
        <taxon>Pseudomonadota</taxon>
        <taxon>Gammaproteobacteria</taxon>
        <taxon>Vibrionales</taxon>
        <taxon>Vibrionaceae</taxon>
        <taxon>Vibrio</taxon>
    </lineage>
</organism>
<evidence type="ECO:0000256" key="4">
    <source>
        <dbReference type="SAM" id="SignalP"/>
    </source>
</evidence>
<dbReference type="SUPFAM" id="SSF56935">
    <property type="entry name" value="Porins"/>
    <property type="match status" value="1"/>
</dbReference>
<dbReference type="GO" id="GO:0015288">
    <property type="term" value="F:porin activity"/>
    <property type="evidence" value="ECO:0007669"/>
    <property type="project" value="InterPro"/>
</dbReference>
<dbReference type="InterPro" id="IPR050298">
    <property type="entry name" value="Gram-neg_bact_OMP"/>
</dbReference>
<keyword evidence="3" id="KW-0472">Membrane</keyword>
<evidence type="ECO:0000313" key="8">
    <source>
        <dbReference type="Proteomes" id="UP000184774"/>
    </source>
</evidence>
<evidence type="ECO:0000256" key="3">
    <source>
        <dbReference type="ARBA" id="ARBA00023136"/>
    </source>
</evidence>
<dbReference type="PANTHER" id="PTHR34501">
    <property type="entry name" value="PROTEIN YDDL-RELATED"/>
    <property type="match status" value="1"/>
</dbReference>
<dbReference type="EMBL" id="FSSB01000011">
    <property type="protein sequence ID" value="SIO94300.1"/>
    <property type="molecule type" value="Genomic_DNA"/>
</dbReference>
<name>A0A1N6M4J8_9VIBR</name>
<comment type="subcellular location">
    <subcellularLocation>
        <location evidence="1">Cell outer membrane</location>
        <topology evidence="1">Multi-pass membrane protein</topology>
    </subcellularLocation>
</comment>
<dbReference type="Pfam" id="PF13609">
    <property type="entry name" value="Porin_4"/>
    <property type="match status" value="1"/>
</dbReference>
<proteinExistence type="predicted"/>
<gene>
    <name evidence="7" type="primary">ompH_2</name>
    <name evidence="6" type="synonym">ompH_1</name>
    <name evidence="7" type="ORF">VSP9026_01991</name>
    <name evidence="6" type="ORF">Vspart_00650</name>
</gene>
<dbReference type="InterPro" id="IPR023614">
    <property type="entry name" value="Porin_dom_sf"/>
</dbReference>
<dbReference type="RefSeq" id="WP_074372842.1">
    <property type="nucleotide sequence ID" value="NZ_AP024907.1"/>
</dbReference>
<dbReference type="PANTHER" id="PTHR34501:SF2">
    <property type="entry name" value="OUTER MEMBRANE PORIN F-RELATED"/>
    <property type="match status" value="1"/>
</dbReference>
<evidence type="ECO:0000313" key="7">
    <source>
        <dbReference type="EMBL" id="SIO94300.1"/>
    </source>
</evidence>
<dbReference type="GO" id="GO:0009279">
    <property type="term" value="C:cell outer membrane"/>
    <property type="evidence" value="ECO:0007669"/>
    <property type="project" value="UniProtKB-SubCell"/>
</dbReference>
<evidence type="ECO:0000256" key="2">
    <source>
        <dbReference type="ARBA" id="ARBA00022729"/>
    </source>
</evidence>
<dbReference type="Gene3D" id="2.40.160.10">
    <property type="entry name" value="Porin"/>
    <property type="match status" value="1"/>
</dbReference>
<dbReference type="AlphaFoldDB" id="A0A1N6M4J8"/>
<sequence length="320" mass="35391">MKKTLIALAVVSSASVAHAAEIYSLDGVTVNLSGEVDVQYYKSQDESQHSEWNVNEAKFGFDMTYEMTEDLVVGSHMDVDANDEEDNSSVRRGDVYGKIIYLQSHTISFGAQPTILDDSGIGDDYEFGFTSFVESAKNEGDQVIKYKYDGGEMFYGGLAYLENKNNTSTPGSNDDYQLDGNLGARVEDFDFTIFLARAQKNKIDISTYDLEVRYLYGDWQFATTYGISSTEQESASDRDKSTYGLTVSYSDGGRLEYAAGWAVVETDHSISNAVPNGDVNDFYINVTYALSNDVALYAEVGLTDENDQETGYVIGMDTTF</sequence>
<evidence type="ECO:0000259" key="5">
    <source>
        <dbReference type="Pfam" id="PF13609"/>
    </source>
</evidence>